<dbReference type="EMBL" id="JAPFFF010000008">
    <property type="protein sequence ID" value="KAK8884964.1"/>
    <property type="molecule type" value="Genomic_DNA"/>
</dbReference>
<proteinExistence type="predicted"/>
<dbReference type="Gene3D" id="2.70.130.10">
    <property type="entry name" value="Mannose-6-phosphate receptor binding domain"/>
    <property type="match status" value="1"/>
</dbReference>
<organism evidence="1 2">
    <name type="scientific">Tritrichomonas musculus</name>
    <dbReference type="NCBI Taxonomy" id="1915356"/>
    <lineage>
        <taxon>Eukaryota</taxon>
        <taxon>Metamonada</taxon>
        <taxon>Parabasalia</taxon>
        <taxon>Tritrichomonadida</taxon>
        <taxon>Tritrichomonadidae</taxon>
        <taxon>Tritrichomonas</taxon>
    </lineage>
</organism>
<sequence>MVSNSKEIKQYQNIIKIPGYHDSALICVESQKIQEPTHSDDPAELLTSITGKSFTILKENEKLEICIDGESKFNGISLGFHAGFEHRNHSLFSFTEKGARCDESNVWTLTIEFQCDNTIQKSTLYIPAFWTENKCMVHALVKTSRLCKHIDFSDEHVINVKCISEKDYDHSSIPDLY</sequence>
<dbReference type="SUPFAM" id="SSF50911">
    <property type="entry name" value="Mannose 6-phosphate receptor domain"/>
    <property type="match status" value="1"/>
</dbReference>
<keyword evidence="2" id="KW-1185">Reference proteome</keyword>
<protein>
    <submittedName>
        <fullName evidence="1">Uncharacterized protein</fullName>
    </submittedName>
</protein>
<name>A0ABR2K1L0_9EUKA</name>
<dbReference type="InterPro" id="IPR009011">
    <property type="entry name" value="Man6P_isomerase_rcpt-bd_dom_sf"/>
</dbReference>
<evidence type="ECO:0000313" key="2">
    <source>
        <dbReference type="Proteomes" id="UP001470230"/>
    </source>
</evidence>
<comment type="caution">
    <text evidence="1">The sequence shown here is derived from an EMBL/GenBank/DDBJ whole genome shotgun (WGS) entry which is preliminary data.</text>
</comment>
<reference evidence="1 2" key="1">
    <citation type="submission" date="2024-04" db="EMBL/GenBank/DDBJ databases">
        <title>Tritrichomonas musculus Genome.</title>
        <authorList>
            <person name="Alves-Ferreira E."/>
            <person name="Grigg M."/>
            <person name="Lorenzi H."/>
            <person name="Galac M."/>
        </authorList>
    </citation>
    <scope>NUCLEOTIDE SEQUENCE [LARGE SCALE GENOMIC DNA]</scope>
    <source>
        <strain evidence="1 2">EAF2021</strain>
    </source>
</reference>
<dbReference type="Proteomes" id="UP001470230">
    <property type="component" value="Unassembled WGS sequence"/>
</dbReference>
<gene>
    <name evidence="1" type="ORF">M9Y10_044090</name>
</gene>
<evidence type="ECO:0000313" key="1">
    <source>
        <dbReference type="EMBL" id="KAK8884964.1"/>
    </source>
</evidence>
<accession>A0ABR2K1L0</accession>